<keyword evidence="2" id="KW-0812">Transmembrane</keyword>
<feature type="transmembrane region" description="Helical" evidence="2">
    <location>
        <begin position="79"/>
        <end position="97"/>
    </location>
</feature>
<evidence type="ECO:0000256" key="1">
    <source>
        <dbReference type="SAM" id="MobiDB-lite"/>
    </source>
</evidence>
<evidence type="ECO:0008006" key="5">
    <source>
        <dbReference type="Google" id="ProtNLM"/>
    </source>
</evidence>
<dbReference type="Proteomes" id="UP001165065">
    <property type="component" value="Unassembled WGS sequence"/>
</dbReference>
<feature type="transmembrane region" description="Helical" evidence="2">
    <location>
        <begin position="175"/>
        <end position="194"/>
    </location>
</feature>
<reference evidence="4" key="1">
    <citation type="journal article" date="2023" name="Commun. Biol.">
        <title>Genome analysis of Parmales, the sister group of diatoms, reveals the evolutionary specialization of diatoms from phago-mixotrophs to photoautotrophs.</title>
        <authorList>
            <person name="Ban H."/>
            <person name="Sato S."/>
            <person name="Yoshikawa S."/>
            <person name="Yamada K."/>
            <person name="Nakamura Y."/>
            <person name="Ichinomiya M."/>
            <person name="Sato N."/>
            <person name="Blanc-Mathieu R."/>
            <person name="Endo H."/>
            <person name="Kuwata A."/>
            <person name="Ogata H."/>
        </authorList>
    </citation>
    <scope>NUCLEOTIDE SEQUENCE [LARGE SCALE GENOMIC DNA]</scope>
</reference>
<keyword evidence="2" id="KW-0472">Membrane</keyword>
<organism evidence="3 4">
    <name type="scientific">Triparma columacea</name>
    <dbReference type="NCBI Taxonomy" id="722753"/>
    <lineage>
        <taxon>Eukaryota</taxon>
        <taxon>Sar</taxon>
        <taxon>Stramenopiles</taxon>
        <taxon>Ochrophyta</taxon>
        <taxon>Bolidophyceae</taxon>
        <taxon>Parmales</taxon>
        <taxon>Triparmaceae</taxon>
        <taxon>Triparma</taxon>
    </lineage>
</organism>
<evidence type="ECO:0000256" key="2">
    <source>
        <dbReference type="SAM" id="Phobius"/>
    </source>
</evidence>
<protein>
    <recommendedName>
        <fullName evidence="5">Transmembrane protein</fullName>
    </recommendedName>
</protein>
<proteinExistence type="predicted"/>
<dbReference type="AlphaFoldDB" id="A0A9W7GL79"/>
<keyword evidence="2" id="KW-1133">Transmembrane helix</keyword>
<comment type="caution">
    <text evidence="3">The sequence shown here is derived from an EMBL/GenBank/DDBJ whole genome shotgun (WGS) entry which is preliminary data.</text>
</comment>
<dbReference type="EMBL" id="BRYA01000313">
    <property type="protein sequence ID" value="GMI46806.1"/>
    <property type="molecule type" value="Genomic_DNA"/>
</dbReference>
<feature type="compositionally biased region" description="Low complexity" evidence="1">
    <location>
        <begin position="10"/>
        <end position="20"/>
    </location>
</feature>
<dbReference type="OrthoDB" id="196552at2759"/>
<evidence type="ECO:0000313" key="4">
    <source>
        <dbReference type="Proteomes" id="UP001165065"/>
    </source>
</evidence>
<accession>A0A9W7GL79</accession>
<evidence type="ECO:0000313" key="3">
    <source>
        <dbReference type="EMBL" id="GMI46806.1"/>
    </source>
</evidence>
<feature type="transmembrane region" description="Helical" evidence="2">
    <location>
        <begin position="143"/>
        <end position="163"/>
    </location>
</feature>
<sequence length="209" mass="24013">MTPHRDVEEALGASRSSGSDLGRDSMIERGIDSLKVKISRLATRWFLLGVVLFVLSVWGNINESESGEAIDGTEIGWPYYISHFVFALTLYLFNVVLFQIFTIFFDIEPVWISGLSCSIMWYISREMRDYEKLGFFDYEGFYAPTLGIVFVFCFCQAASMYLKWRKKPHRAVSKYAIFIVATFTIATLVISILVNDKFRKPFGPRDADR</sequence>
<feature type="transmembrane region" description="Helical" evidence="2">
    <location>
        <begin position="41"/>
        <end position="59"/>
    </location>
</feature>
<feature type="region of interest" description="Disordered" evidence="1">
    <location>
        <begin position="1"/>
        <end position="20"/>
    </location>
</feature>
<keyword evidence="4" id="KW-1185">Reference proteome</keyword>
<name>A0A9W7GL79_9STRA</name>
<gene>
    <name evidence="3" type="ORF">TrCOL_g2491</name>
</gene>
<feature type="transmembrane region" description="Helical" evidence="2">
    <location>
        <begin position="104"/>
        <end position="123"/>
    </location>
</feature>